<accession>J4C4J3</accession>
<dbReference type="PANTHER" id="PTHR43116:SF3">
    <property type="entry name" value="CLASS I PEPTIDE CHAIN RELEASE FACTOR"/>
    <property type="match status" value="1"/>
</dbReference>
<dbReference type="eggNOG" id="KOG2726">
    <property type="taxonomic scope" value="Eukaryota"/>
</dbReference>
<dbReference type="AlphaFoldDB" id="J4C4J3"/>
<proteinExistence type="inferred from homology"/>
<dbReference type="EMBL" id="AP011949">
    <property type="protein sequence ID" value="BAM42286.1"/>
    <property type="molecule type" value="Genomic_DNA"/>
</dbReference>
<dbReference type="KEGG" id="tot:TOT_040000655"/>
<evidence type="ECO:0000313" key="4">
    <source>
        <dbReference type="Proteomes" id="UP000003786"/>
    </source>
</evidence>
<name>J4C4J3_THEOR</name>
<comment type="similarity">
    <text evidence="1">Belongs to the prokaryotic/mitochondrial release factor family.</text>
</comment>
<gene>
    <name evidence="3" type="ORF">TOT_040000655</name>
</gene>
<evidence type="ECO:0000313" key="3">
    <source>
        <dbReference type="EMBL" id="BAM42286.1"/>
    </source>
</evidence>
<dbReference type="Gene3D" id="3.30.70.1660">
    <property type="match status" value="1"/>
</dbReference>
<dbReference type="RefSeq" id="XP_009692587.1">
    <property type="nucleotide sequence ID" value="XM_009694292.1"/>
</dbReference>
<evidence type="ECO:0000259" key="2">
    <source>
        <dbReference type="Pfam" id="PF00472"/>
    </source>
</evidence>
<dbReference type="InterPro" id="IPR045853">
    <property type="entry name" value="Pep_chain_release_fac_I_sf"/>
</dbReference>
<dbReference type="Pfam" id="PF00472">
    <property type="entry name" value="RF-1"/>
    <property type="match status" value="1"/>
</dbReference>
<dbReference type="OrthoDB" id="2019491at2759"/>
<sequence>MVALLSSVRVFHKPTGLSVKVQQERTNSLNKEIAIRMLTKMVEDYYRQRLNDKMNEIKGEDVVGTWGTHIRTYTLNPEQRVKDHRTNVESSRAEDVLDGDLLHFVLSYLGSR</sequence>
<dbReference type="VEuPathDB" id="PiroplasmaDB:TOT_040000655"/>
<dbReference type="Proteomes" id="UP000003786">
    <property type="component" value="Chromosome 4"/>
</dbReference>
<dbReference type="STRING" id="869250.J4C4J3"/>
<dbReference type="Gene3D" id="3.30.160.20">
    <property type="match status" value="1"/>
</dbReference>
<feature type="domain" description="Prokaryotic-type class I peptide chain release factors" evidence="2">
    <location>
        <begin position="6"/>
        <end position="85"/>
    </location>
</feature>
<organism evidence="3 4">
    <name type="scientific">Theileria orientalis strain Shintoku</name>
    <dbReference type="NCBI Taxonomy" id="869250"/>
    <lineage>
        <taxon>Eukaryota</taxon>
        <taxon>Sar</taxon>
        <taxon>Alveolata</taxon>
        <taxon>Apicomplexa</taxon>
        <taxon>Aconoidasida</taxon>
        <taxon>Piroplasmida</taxon>
        <taxon>Theileriidae</taxon>
        <taxon>Theileria</taxon>
    </lineage>
</organism>
<dbReference type="PANTHER" id="PTHR43116">
    <property type="entry name" value="PEPTIDE CHAIN RELEASE FACTOR 2"/>
    <property type="match status" value="1"/>
</dbReference>
<reference evidence="3 4" key="1">
    <citation type="journal article" date="2012" name="MBio">
        <title>Comparative genome analysis of three eukaryotic parasites with differing abilities to transform leukocytes reveals key mediators of Theileria-induced leukocyte transformation.</title>
        <authorList>
            <person name="Hayashida K."/>
            <person name="Hara Y."/>
            <person name="Abe T."/>
            <person name="Yamasaki C."/>
            <person name="Toyoda A."/>
            <person name="Kosuge T."/>
            <person name="Suzuki Y."/>
            <person name="Sato Y."/>
            <person name="Kawashima S."/>
            <person name="Katayama T."/>
            <person name="Wakaguri H."/>
            <person name="Inoue N."/>
            <person name="Homma K."/>
            <person name="Tada-Umezaki M."/>
            <person name="Yagi Y."/>
            <person name="Fujii Y."/>
            <person name="Habara T."/>
            <person name="Kanehisa M."/>
            <person name="Watanabe H."/>
            <person name="Ito K."/>
            <person name="Gojobori T."/>
            <person name="Sugawara H."/>
            <person name="Imanishi T."/>
            <person name="Weir W."/>
            <person name="Gardner M."/>
            <person name="Pain A."/>
            <person name="Shiels B."/>
            <person name="Hattori M."/>
            <person name="Nene V."/>
            <person name="Sugimoto C."/>
        </authorList>
    </citation>
    <scope>NUCLEOTIDE SEQUENCE [LARGE SCALE GENOMIC DNA]</scope>
    <source>
        <strain evidence="3 4">Shintoku</strain>
    </source>
</reference>
<protein>
    <submittedName>
        <fullName evidence="3">Peptide chain release factor</fullName>
    </submittedName>
</protein>
<dbReference type="SUPFAM" id="SSF75620">
    <property type="entry name" value="Release factor"/>
    <property type="match status" value="1"/>
</dbReference>
<evidence type="ECO:0000256" key="1">
    <source>
        <dbReference type="ARBA" id="ARBA00010835"/>
    </source>
</evidence>
<dbReference type="InterPro" id="IPR000352">
    <property type="entry name" value="Pep_chain_release_fac_I"/>
</dbReference>
<keyword evidence="4" id="KW-1185">Reference proteome</keyword>
<dbReference type="GO" id="GO:0003747">
    <property type="term" value="F:translation release factor activity"/>
    <property type="evidence" value="ECO:0007669"/>
    <property type="project" value="InterPro"/>
</dbReference>
<dbReference type="GeneID" id="20716706"/>